<keyword evidence="1" id="KW-0614">Plasmid</keyword>
<protein>
    <recommendedName>
        <fullName evidence="2">Plasmid mobilization relaxosome protein MobC</fullName>
    </recommendedName>
</protein>
<dbReference type="AlphaFoldDB" id="A0A7D7L070"/>
<sequence length="179" mass="21272">MVKKYRQEVKLSNENYEFIKSLKEKENTTFNEIINSMINLYREKPRHTNIARVKKSEKQSHRIYITLTDTEYNFLKTQAIEHGFSSPTKEVIFRLTNSMYDEKVFSNTDMNILLDALNNINKIGRNINELIRILKEKSNTKININIDRLGDLIIDIHSFIKIIDKEITSYRTEQKNRLV</sequence>
<geneLocation type="plasmid" evidence="1">
    <name>pCFVi_ADRI545_P1</name>
</geneLocation>
<dbReference type="RefSeq" id="WP_035171095.1">
    <property type="nucleotide sequence ID" value="NZ_CP059438.1"/>
</dbReference>
<evidence type="ECO:0008006" key="2">
    <source>
        <dbReference type="Google" id="ProtNLM"/>
    </source>
</evidence>
<proteinExistence type="predicted"/>
<accession>A0A7D7L070</accession>
<evidence type="ECO:0000313" key="1">
    <source>
        <dbReference type="EMBL" id="QMS61994.1"/>
    </source>
</evidence>
<reference evidence="1" key="1">
    <citation type="journal article" date="2021" name="PeerJ">
        <title>A comparison of fourteen fully characterized mammalian-associated Campylobacter fetus isolates suggests that loss of defense mechanisms contribute to high genomic plasticity and subspecies evolution.</title>
        <authorList>
            <person name="Nadin-Davis S.A."/>
            <person name="Chmara J."/>
            <person name="Carrillo C.D."/>
            <person name="Amoako K."/>
            <person name="Goji N."/>
            <person name="Duceppe M.O."/>
            <person name="Devenish J."/>
        </authorList>
    </citation>
    <scope>NUCLEOTIDE SEQUENCE</scope>
    <source>
        <plasmid evidence="1">pCFVi_ADRI545_P1</plasmid>
    </source>
</reference>
<dbReference type="EMBL" id="CP059438">
    <property type="protein sequence ID" value="QMS61994.1"/>
    <property type="molecule type" value="Genomic_DNA"/>
</dbReference>
<gene>
    <name evidence="1" type="ORF">GZ988_010870</name>
</gene>
<organism evidence="1">
    <name type="scientific">Campylobacter fetus</name>
    <dbReference type="NCBI Taxonomy" id="196"/>
    <lineage>
        <taxon>Bacteria</taxon>
        <taxon>Pseudomonadati</taxon>
        <taxon>Campylobacterota</taxon>
        <taxon>Epsilonproteobacteria</taxon>
        <taxon>Campylobacterales</taxon>
        <taxon>Campylobacteraceae</taxon>
        <taxon>Campylobacter</taxon>
    </lineage>
</organism>
<name>A0A7D7L070_CAMFE</name>